<dbReference type="Proteomes" id="UP000626697">
    <property type="component" value="Unassembled WGS sequence"/>
</dbReference>
<organism evidence="1 2">
    <name type="scientific">Peribacillus huizhouensis</name>
    <dbReference type="NCBI Taxonomy" id="1501239"/>
    <lineage>
        <taxon>Bacteria</taxon>
        <taxon>Bacillati</taxon>
        <taxon>Bacillota</taxon>
        <taxon>Bacilli</taxon>
        <taxon>Bacillales</taxon>
        <taxon>Bacillaceae</taxon>
        <taxon>Peribacillus</taxon>
    </lineage>
</organism>
<evidence type="ECO:0000313" key="2">
    <source>
        <dbReference type="Proteomes" id="UP000626697"/>
    </source>
</evidence>
<gene>
    <name evidence="1" type="ORF">HNP81_000515</name>
</gene>
<accession>A0ABR6CJR9</accession>
<evidence type="ECO:0000313" key="1">
    <source>
        <dbReference type="EMBL" id="MBA9025233.1"/>
    </source>
</evidence>
<keyword evidence="2" id="KW-1185">Reference proteome</keyword>
<dbReference type="EMBL" id="JACJHX010000001">
    <property type="protein sequence ID" value="MBA9025233.1"/>
    <property type="molecule type" value="Genomic_DNA"/>
</dbReference>
<dbReference type="RefSeq" id="WP_028393184.1">
    <property type="nucleotide sequence ID" value="NZ_JACJHX010000001.1"/>
</dbReference>
<reference evidence="1 2" key="1">
    <citation type="submission" date="2020-08" db="EMBL/GenBank/DDBJ databases">
        <title>Genomic Encyclopedia of Type Strains, Phase IV (KMG-IV): sequencing the most valuable type-strain genomes for metagenomic binning, comparative biology and taxonomic classification.</title>
        <authorList>
            <person name="Goeker M."/>
        </authorList>
    </citation>
    <scope>NUCLEOTIDE SEQUENCE [LARGE SCALE GENOMIC DNA]</scope>
    <source>
        <strain evidence="1 2">DSM 105481</strain>
    </source>
</reference>
<sequence>MEFNITNGELCVGQIDVSIVASSSLFLIGDVQTIQLASAFDTPPESLIIGTAFAPLTPKG</sequence>
<comment type="caution">
    <text evidence="1">The sequence shown here is derived from an EMBL/GenBank/DDBJ whole genome shotgun (WGS) entry which is preliminary data.</text>
</comment>
<proteinExistence type="predicted"/>
<protein>
    <submittedName>
        <fullName evidence="1">Spore germination protein PD</fullName>
    </submittedName>
</protein>
<name>A0ABR6CJR9_9BACI</name>